<organism evidence="13 14">
    <name type="scientific">Ambispora leptoticha</name>
    <dbReference type="NCBI Taxonomy" id="144679"/>
    <lineage>
        <taxon>Eukaryota</taxon>
        <taxon>Fungi</taxon>
        <taxon>Fungi incertae sedis</taxon>
        <taxon>Mucoromycota</taxon>
        <taxon>Glomeromycotina</taxon>
        <taxon>Glomeromycetes</taxon>
        <taxon>Archaeosporales</taxon>
        <taxon>Ambisporaceae</taxon>
        <taxon>Ambispora</taxon>
    </lineage>
</organism>
<dbReference type="InterPro" id="IPR010971">
    <property type="entry name" value="UbiH/COQ6"/>
</dbReference>
<evidence type="ECO:0000259" key="12">
    <source>
        <dbReference type="Pfam" id="PF01494"/>
    </source>
</evidence>
<comment type="catalytic activity">
    <reaction evidence="11">
        <text>a 2-methoxy-6-(all-trans-polyprenyl)phenol + 2 reduced [2Fe-2S]-[ferredoxin] + O2 + 2 H(+) = a 2-methoxy-6-(all-trans-polyprenyl)benzene-1,4-diol + 2 oxidized [2Fe-2S]-[ferredoxin] + H2O</text>
        <dbReference type="Rhea" id="RHEA:81183"/>
        <dbReference type="Rhea" id="RHEA-COMP:9551"/>
        <dbReference type="Rhea" id="RHEA-COMP:10000"/>
        <dbReference type="Rhea" id="RHEA-COMP:10001"/>
        <dbReference type="Rhea" id="RHEA-COMP:10858"/>
        <dbReference type="ChEBI" id="CHEBI:15377"/>
        <dbReference type="ChEBI" id="CHEBI:15378"/>
        <dbReference type="ChEBI" id="CHEBI:15379"/>
        <dbReference type="ChEBI" id="CHEBI:33737"/>
        <dbReference type="ChEBI" id="CHEBI:33738"/>
        <dbReference type="ChEBI" id="CHEBI:62731"/>
        <dbReference type="ChEBI" id="CHEBI:84166"/>
        <dbReference type="EC" id="1.14.15.46"/>
    </reaction>
</comment>
<dbReference type="PRINTS" id="PR00420">
    <property type="entry name" value="RNGMNOXGNASE"/>
</dbReference>
<feature type="domain" description="FAD-binding" evidence="12">
    <location>
        <begin position="65"/>
        <end position="349"/>
    </location>
</feature>
<dbReference type="PROSITE" id="PS01304">
    <property type="entry name" value="UBIH"/>
    <property type="match status" value="1"/>
</dbReference>
<evidence type="ECO:0000256" key="6">
    <source>
        <dbReference type="ARBA" id="ARBA00022827"/>
    </source>
</evidence>
<dbReference type="GO" id="GO:0120538">
    <property type="term" value="F:2-methoxy-6-polyprenolphenol 4-hydroxylase activity"/>
    <property type="evidence" value="ECO:0007669"/>
    <property type="project" value="UniProtKB-EC"/>
</dbReference>
<dbReference type="InterPro" id="IPR018168">
    <property type="entry name" value="Ubi_Hdrlase_CS"/>
</dbReference>
<dbReference type="OrthoDB" id="683240at2759"/>
<proteinExistence type="inferred from homology"/>
<evidence type="ECO:0000256" key="1">
    <source>
        <dbReference type="ARBA" id="ARBA00001974"/>
    </source>
</evidence>
<evidence type="ECO:0000256" key="3">
    <source>
        <dbReference type="ARBA" id="ARBA00022630"/>
    </source>
</evidence>
<keyword evidence="6 11" id="KW-0274">FAD</keyword>
<reference evidence="13" key="1">
    <citation type="submission" date="2021-06" db="EMBL/GenBank/DDBJ databases">
        <authorList>
            <person name="Kallberg Y."/>
            <person name="Tangrot J."/>
            <person name="Rosling A."/>
        </authorList>
    </citation>
    <scope>NUCLEOTIDE SEQUENCE</scope>
    <source>
        <strain evidence="13">FL130A</strain>
    </source>
</reference>
<evidence type="ECO:0000256" key="5">
    <source>
        <dbReference type="ARBA" id="ARBA00022792"/>
    </source>
</evidence>
<dbReference type="NCBIfam" id="TIGR01988">
    <property type="entry name" value="Ubi-OHases"/>
    <property type="match status" value="1"/>
</dbReference>
<protein>
    <recommendedName>
        <fullName evidence="11">Ubiquinone biosynthesis monooxygenase COQ6, mitochondrial</fullName>
        <ecNumber evidence="11">1.14.15.45</ecNumber>
    </recommendedName>
    <alternativeName>
        <fullName evidence="11">2-methoxy-6-polyprenolphenol 4-hydroxylase</fullName>
        <ecNumber evidence="11">1.14.15.46</ecNumber>
    </alternativeName>
</protein>
<dbReference type="GO" id="GO:0016712">
    <property type="term" value="F:oxidoreductase activity, acting on paired donors, with incorporation or reduction of molecular oxygen, reduced flavin or flavoprotein as one donor, and incorporation of one atom of oxygen"/>
    <property type="evidence" value="ECO:0007669"/>
    <property type="project" value="UniProtKB-UniRule"/>
</dbReference>
<comment type="caution">
    <text evidence="13">The sequence shown here is derived from an EMBL/GenBank/DDBJ whole genome shotgun (WGS) entry which is preliminary data.</text>
</comment>
<dbReference type="EC" id="1.14.15.46" evidence="11"/>
<keyword evidence="7 11" id="KW-0560">Oxidoreductase</keyword>
<dbReference type="HAMAP" id="MF_03193">
    <property type="entry name" value="COQ6_monooxygenase"/>
    <property type="match status" value="1"/>
</dbReference>
<evidence type="ECO:0000256" key="11">
    <source>
        <dbReference type="HAMAP-Rule" id="MF_03193"/>
    </source>
</evidence>
<dbReference type="InterPro" id="IPR036188">
    <property type="entry name" value="FAD/NAD-bd_sf"/>
</dbReference>
<dbReference type="Proteomes" id="UP000789508">
    <property type="component" value="Unassembled WGS sequence"/>
</dbReference>
<evidence type="ECO:0000256" key="2">
    <source>
        <dbReference type="ARBA" id="ARBA00005349"/>
    </source>
</evidence>
<feature type="domain" description="FAD-binding" evidence="12">
    <location>
        <begin position="417"/>
        <end position="481"/>
    </location>
</feature>
<accession>A0A9N8WHI6</accession>
<comment type="cofactor">
    <cofactor evidence="1 11">
        <name>FAD</name>
        <dbReference type="ChEBI" id="CHEBI:57692"/>
    </cofactor>
</comment>
<dbReference type="Gene3D" id="3.50.50.60">
    <property type="entry name" value="FAD/NAD(P)-binding domain"/>
    <property type="match status" value="2"/>
</dbReference>
<evidence type="ECO:0000256" key="4">
    <source>
        <dbReference type="ARBA" id="ARBA00022688"/>
    </source>
</evidence>
<dbReference type="PANTHER" id="PTHR43876:SF7">
    <property type="entry name" value="UBIQUINONE BIOSYNTHESIS MONOOXYGENASE COQ6, MITOCHONDRIAL"/>
    <property type="match status" value="1"/>
</dbReference>
<keyword evidence="4 11" id="KW-0831">Ubiquinone biosynthesis</keyword>
<comment type="function">
    <text evidence="11">FAD-dependent monooxygenase required for two non-consecutive steps during ubiquinone biosynthesis. Required for the C5-ring hydroxylation during ubiquinone biosynthesis by catalyzing the hydroxylation of 4-hydroxy-3-(all-trans-polyprenyl)benzoic acid to 3,4-dihydroxy-5-(all-trans-polyprenyl)benzoic acid. Also acts downstream of coq4, for the C1-hydroxylation during ubiquinone biosynthesis by catalyzing the hydroxylation of 2-methoxy-6-(all-trans-polyprenyl)phenol to 2-methoxy-6-(all-trans-polyprenyl)benzene-1,4-diol. The electrons required for the hydroxylation reaction are funneled indirectly to coq6 from NADPH via a ferredoxin/ferredoxin reductase system.</text>
</comment>
<comment type="similarity">
    <text evidence="2 11">Belongs to the UbiH/COQ6 family.</text>
</comment>
<dbReference type="InterPro" id="IPR051205">
    <property type="entry name" value="UbiH/COQ6_monooxygenase"/>
</dbReference>
<keyword evidence="3 11" id="KW-0285">Flavoprotein</keyword>
<dbReference type="GO" id="GO:0106364">
    <property type="term" value="F:4-hydroxy-3-all-trans-polyprenylbenzoate oxygenase activity"/>
    <property type="evidence" value="ECO:0007669"/>
    <property type="project" value="UniProtKB-EC"/>
</dbReference>
<comment type="subunit">
    <text evidence="11">Component of a multi-subunit COQ enzyme complex, composed of at least COQ3, COQ4, COQ5, COQ6, COQ7 and COQ9.</text>
</comment>
<dbReference type="InterPro" id="IPR000689">
    <property type="entry name" value="UbQ_mOase_COQ6"/>
</dbReference>
<dbReference type="GO" id="GO:0031314">
    <property type="term" value="C:extrinsic component of mitochondrial inner membrane"/>
    <property type="evidence" value="ECO:0007669"/>
    <property type="project" value="UniProtKB-UniRule"/>
</dbReference>
<evidence type="ECO:0000256" key="8">
    <source>
        <dbReference type="ARBA" id="ARBA00023033"/>
    </source>
</evidence>
<evidence type="ECO:0000313" key="13">
    <source>
        <dbReference type="EMBL" id="CAG8489338.1"/>
    </source>
</evidence>
<dbReference type="InterPro" id="IPR002938">
    <property type="entry name" value="FAD-bd"/>
</dbReference>
<sequence length="556" mass="62493">MSSLALTLKKHVALRTNFRYSRKLSKTLATLSSNTEIFSAQKQPKQQQEKLSPFLNIKEALENVYDVIIVGGGITGLALANALATCHKTKLQKIALIESSNFSHIRGWKNDHDNANERYSNRVSSITPGSVRFLKEIGVWQKLDHTRVKPYQYMVVWDGVSDAQIFFDSEIISRSLSSLPFFLRQLDKKKDADDSDSIAWIIENSNIQHGLLSNLDHLQNKNHGKISIFDNKKVERIVSENNNDTRAHEFFDLSEWPIVELDDGQKLRARLLIGADGINSPVRSFANIETLGWDYNSHAVVATLNIDSTTHDNVNNTAWQRFLPTGPIAMLPLHSRVSSMVWSTTPQLAVKIRQMPPDQFVELVNGAFRLGIADLNYLYKIIENSSGTSDYDIGDEMRWRESVNTNKASSPVPPRVVGVQEKSRASFPLRMRNAECYVKNRVVLIGDAAHVIHPLAGQGLNQGIADVECLARVIERGVINGQDIGDVNSIQEYASKRYIKNLMMIGAVDKLHKLFSTDLTPIVWMRSLGLRMVNGLEPVKAEIMKFAMGMEHQSTD</sequence>
<dbReference type="SUPFAM" id="SSF51905">
    <property type="entry name" value="FAD/NAD(P)-binding domain"/>
    <property type="match status" value="1"/>
</dbReference>
<dbReference type="Pfam" id="PF01494">
    <property type="entry name" value="FAD_binding_3"/>
    <property type="match status" value="2"/>
</dbReference>
<comment type="pathway">
    <text evidence="11">Cofactor biosynthesis; ubiquinone biosynthesis.</text>
</comment>
<dbReference type="EMBL" id="CAJVPS010000485">
    <property type="protein sequence ID" value="CAG8489338.1"/>
    <property type="molecule type" value="Genomic_DNA"/>
</dbReference>
<keyword evidence="9 11" id="KW-0496">Mitochondrion</keyword>
<name>A0A9N8WHI6_9GLOM</name>
<dbReference type="AlphaFoldDB" id="A0A9N8WHI6"/>
<evidence type="ECO:0000256" key="10">
    <source>
        <dbReference type="ARBA" id="ARBA00023136"/>
    </source>
</evidence>
<gene>
    <name evidence="11" type="primary">COQ6</name>
    <name evidence="13" type="ORF">ALEPTO_LOCUS2898</name>
</gene>
<dbReference type="GO" id="GO:0071949">
    <property type="term" value="F:FAD binding"/>
    <property type="evidence" value="ECO:0007669"/>
    <property type="project" value="InterPro"/>
</dbReference>
<evidence type="ECO:0000313" key="14">
    <source>
        <dbReference type="Proteomes" id="UP000789508"/>
    </source>
</evidence>
<keyword evidence="10 11" id="KW-0472">Membrane</keyword>
<comment type="catalytic activity">
    <reaction evidence="11">
        <text>a 4-hydroxy-3-(all-trans-polyprenyl)benzoate + 2 reduced [2Fe-2S]-[ferredoxin] + O2 + 2 H(+) = a 3,4-dihydroxy-5-(all-trans-polyprenyl)benzoate + 2 oxidized [2Fe-2S]-[ferredoxin] + H2O</text>
        <dbReference type="Rhea" id="RHEA:81195"/>
        <dbReference type="Rhea" id="RHEA-COMP:9514"/>
        <dbReference type="Rhea" id="RHEA-COMP:10000"/>
        <dbReference type="Rhea" id="RHEA-COMP:10001"/>
        <dbReference type="Rhea" id="RHEA-COMP:10930"/>
        <dbReference type="ChEBI" id="CHEBI:15377"/>
        <dbReference type="ChEBI" id="CHEBI:15378"/>
        <dbReference type="ChEBI" id="CHEBI:15379"/>
        <dbReference type="ChEBI" id="CHEBI:33737"/>
        <dbReference type="ChEBI" id="CHEBI:33738"/>
        <dbReference type="ChEBI" id="CHEBI:64694"/>
        <dbReference type="ChEBI" id="CHEBI:78396"/>
        <dbReference type="EC" id="1.14.15.45"/>
    </reaction>
</comment>
<dbReference type="FunFam" id="3.50.50.60:FF:000021">
    <property type="entry name" value="Ubiquinone biosynthesis monooxygenase COQ6"/>
    <property type="match status" value="1"/>
</dbReference>
<keyword evidence="8 11" id="KW-0503">Monooxygenase</keyword>
<evidence type="ECO:0000256" key="7">
    <source>
        <dbReference type="ARBA" id="ARBA00023002"/>
    </source>
</evidence>
<evidence type="ECO:0000256" key="9">
    <source>
        <dbReference type="ARBA" id="ARBA00023128"/>
    </source>
</evidence>
<dbReference type="EC" id="1.14.15.45" evidence="11"/>
<comment type="subcellular location">
    <subcellularLocation>
        <location evidence="11">Mitochondrion inner membrane</location>
        <topology evidence="11">Peripheral membrane protein</topology>
        <orientation evidence="11">Matrix side</orientation>
    </subcellularLocation>
</comment>
<keyword evidence="5 11" id="KW-0999">Mitochondrion inner membrane</keyword>
<keyword evidence="14" id="KW-1185">Reference proteome</keyword>
<dbReference type="PANTHER" id="PTHR43876">
    <property type="entry name" value="UBIQUINONE BIOSYNTHESIS MONOOXYGENASE COQ6, MITOCHONDRIAL"/>
    <property type="match status" value="1"/>
</dbReference>